<dbReference type="SUPFAM" id="SSF53756">
    <property type="entry name" value="UDP-Glycosyltransferase/glycogen phosphorylase"/>
    <property type="match status" value="1"/>
</dbReference>
<protein>
    <recommendedName>
        <fullName evidence="3">Surface carbohydrate biosynthesis protein</fullName>
    </recommendedName>
</protein>
<dbReference type="EMBL" id="JAAEAA010000006">
    <property type="protein sequence ID" value="NDK55516.1"/>
    <property type="molecule type" value="Genomic_DNA"/>
</dbReference>
<evidence type="ECO:0000313" key="1">
    <source>
        <dbReference type="EMBL" id="NDK55516.1"/>
    </source>
</evidence>
<reference evidence="1 2" key="1">
    <citation type="submission" date="2020-01" db="EMBL/GenBank/DDBJ databases">
        <authorList>
            <person name="Kim M.K."/>
        </authorList>
    </citation>
    <scope>NUCLEOTIDE SEQUENCE [LARGE SCALE GENOMIC DNA]</scope>
    <source>
        <strain evidence="1 2">BT213</strain>
    </source>
</reference>
<sequence length="431" mass="49079">MMKWFTLYSNILHLHFSEGFYQLPESAKNAVSPTRPFTRFLKVMGYSLVRLVGNLFKDVENGEKLQGKVWLYVVSQNNVDSLAFLNAGLPNAVLVAGQSKELGKYHKTVQRISLRRKLLYYYKFLPLIFTFLKYKKDSTLRFYDLLYDAIGFYEVYLQKLRKYKPTAIVFANDHNADARAMLLAAKTIGIKTAYIQHASITPIFPALQFDLNLLEGQDSLDKYKLCGPVQGRVKLVGMPKADAYMPFRNTNTEIKTIGIGCNLMDNLTEIGKLLHQLTTNFPTLKFILRPHPRDTRNFKTIAAISPVITISDGKKEATFDYLQQLDVQISGNSGIHLEAVLLNVWSIFYNMNTEENLQDYYGYIKHGLVDACMDYAGLQQLLKQHLQQKPVVYLRASYYNATIGTTSDGKSSELALKYISEFIGSNQQVNA</sequence>
<name>A0A6B2H4G3_9BACT</name>
<organism evidence="1 2">
    <name type="scientific">Pontibacter fetidus</name>
    <dbReference type="NCBI Taxonomy" id="2700082"/>
    <lineage>
        <taxon>Bacteria</taxon>
        <taxon>Pseudomonadati</taxon>
        <taxon>Bacteroidota</taxon>
        <taxon>Cytophagia</taxon>
        <taxon>Cytophagales</taxon>
        <taxon>Hymenobacteraceae</taxon>
        <taxon>Pontibacter</taxon>
    </lineage>
</organism>
<dbReference type="RefSeq" id="WP_162345574.1">
    <property type="nucleotide sequence ID" value="NZ_JAAEAA010000006.1"/>
</dbReference>
<dbReference type="InterPro" id="IPR043148">
    <property type="entry name" value="TagF_C"/>
</dbReference>
<evidence type="ECO:0008006" key="3">
    <source>
        <dbReference type="Google" id="ProtNLM"/>
    </source>
</evidence>
<comment type="caution">
    <text evidence="1">The sequence shown here is derived from an EMBL/GenBank/DDBJ whole genome shotgun (WGS) entry which is preliminary data.</text>
</comment>
<proteinExistence type="predicted"/>
<dbReference type="Gene3D" id="3.40.50.12580">
    <property type="match status" value="1"/>
</dbReference>
<dbReference type="Proteomes" id="UP000478546">
    <property type="component" value="Unassembled WGS sequence"/>
</dbReference>
<keyword evidence="2" id="KW-1185">Reference proteome</keyword>
<gene>
    <name evidence="1" type="ORF">GWO68_06275</name>
</gene>
<accession>A0A6B2H4G3</accession>
<evidence type="ECO:0000313" key="2">
    <source>
        <dbReference type="Proteomes" id="UP000478546"/>
    </source>
</evidence>
<dbReference type="AlphaFoldDB" id="A0A6B2H4G3"/>